<dbReference type="Pfam" id="PF06048">
    <property type="entry name" value="DUF927"/>
    <property type="match status" value="1"/>
</dbReference>
<protein>
    <submittedName>
        <fullName evidence="2">DUF927 domain-containing protein</fullName>
    </submittedName>
</protein>
<accession>A0AAP3A802</accession>
<evidence type="ECO:0000313" key="3">
    <source>
        <dbReference type="Proteomes" id="UP001208624"/>
    </source>
</evidence>
<dbReference type="Proteomes" id="UP001208624">
    <property type="component" value="Unassembled WGS sequence"/>
</dbReference>
<proteinExistence type="predicted"/>
<comment type="caution">
    <text evidence="2">The sequence shown here is derived from an EMBL/GenBank/DDBJ whole genome shotgun (WGS) entry which is preliminary data.</text>
</comment>
<sequence>HKGGALEEWINLIRENVHGWAQTFALSASFASMLLVPAGMDVGMFHFHGVSTTGKTLLLMLAASVHGDGSEPGSGGNVNIIRWNTT</sequence>
<feature type="domain" description="DUF927" evidence="1">
    <location>
        <begin position="3"/>
        <end position="68"/>
    </location>
</feature>
<evidence type="ECO:0000313" key="2">
    <source>
        <dbReference type="EMBL" id="MCV5626134.1"/>
    </source>
</evidence>
<feature type="non-terminal residue" evidence="2">
    <location>
        <position position="1"/>
    </location>
</feature>
<organism evidence="2 3">
    <name type="scientific">Escherichia coli</name>
    <dbReference type="NCBI Taxonomy" id="562"/>
    <lineage>
        <taxon>Bacteria</taxon>
        <taxon>Pseudomonadati</taxon>
        <taxon>Pseudomonadota</taxon>
        <taxon>Gammaproteobacteria</taxon>
        <taxon>Enterobacterales</taxon>
        <taxon>Enterobacteriaceae</taxon>
        <taxon>Escherichia</taxon>
    </lineage>
</organism>
<gene>
    <name evidence="2" type="ORF">OFN31_31380</name>
</gene>
<evidence type="ECO:0000259" key="1">
    <source>
        <dbReference type="Pfam" id="PF06048"/>
    </source>
</evidence>
<feature type="non-terminal residue" evidence="2">
    <location>
        <position position="86"/>
    </location>
</feature>
<dbReference type="EMBL" id="JAOVKC010001219">
    <property type="protein sequence ID" value="MCV5626134.1"/>
    <property type="molecule type" value="Genomic_DNA"/>
</dbReference>
<dbReference type="InterPro" id="IPR009270">
    <property type="entry name" value="DUF927"/>
</dbReference>
<name>A0AAP3A802_ECOLX</name>
<dbReference type="AlphaFoldDB" id="A0AAP3A802"/>
<reference evidence="2" key="1">
    <citation type="submission" date="2023-06" db="EMBL/GenBank/DDBJ databases">
        <title>Deciphering the underlying mechanisms mediating the transmission of blaNDM gene from human to animals in China.</title>
        <authorList>
            <person name="Chen K."/>
            <person name="Chen S."/>
        </authorList>
    </citation>
    <scope>NUCLEOTIDE SEQUENCE</scope>
    <source>
        <strain evidence="2">1199</strain>
    </source>
</reference>